<keyword evidence="4" id="KW-1015">Disulfide bond</keyword>
<comment type="subcellular location">
    <subcellularLocation>
        <location evidence="1">Cell inner membrane</location>
        <topology evidence="1">Single-pass membrane protein</topology>
        <orientation evidence="1">Periplasmic side</orientation>
    </subcellularLocation>
</comment>
<keyword evidence="8" id="KW-1185">Reference proteome</keyword>
<dbReference type="InterPro" id="IPR050553">
    <property type="entry name" value="Thioredoxin_ResA/DsbE_sf"/>
</dbReference>
<name>A0A545TLY4_9GAMM</name>
<dbReference type="Proteomes" id="UP000319732">
    <property type="component" value="Unassembled WGS sequence"/>
</dbReference>
<dbReference type="NCBIfam" id="TIGR00385">
    <property type="entry name" value="dsbE"/>
    <property type="match status" value="1"/>
</dbReference>
<sequence length="186" mass="21011">MGRFKLFIPLLVFIPLAVLFWRGLSIDPAHMPSALLDQPVPPFSLATVRDPERRVDETQFRGKVSLLNVWATWCVACRVEHPFLVQLAEQGVPIYGVNYKDDVEAAREWLKTLHDPYILSVVDSDGRLGIDLGVFGAPETYVVDAEGIIRYKHVGVVDERVWRQKIAPLMASLRSDKLSSRQGEDN</sequence>
<dbReference type="PROSITE" id="PS00194">
    <property type="entry name" value="THIOREDOXIN_1"/>
    <property type="match status" value="1"/>
</dbReference>
<dbReference type="GO" id="GO:0030288">
    <property type="term" value="C:outer membrane-bounded periplasmic space"/>
    <property type="evidence" value="ECO:0007669"/>
    <property type="project" value="InterPro"/>
</dbReference>
<comment type="caution">
    <text evidence="7">The sequence shown here is derived from an EMBL/GenBank/DDBJ whole genome shotgun (WGS) entry which is preliminary data.</text>
</comment>
<dbReference type="GO" id="GO:0017004">
    <property type="term" value="P:cytochrome complex assembly"/>
    <property type="evidence" value="ECO:0007669"/>
    <property type="project" value="UniProtKB-KW"/>
</dbReference>
<accession>A0A545TLY4</accession>
<proteinExistence type="inferred from homology"/>
<dbReference type="CDD" id="cd03010">
    <property type="entry name" value="TlpA_like_DsbE"/>
    <property type="match status" value="1"/>
</dbReference>
<dbReference type="Gene3D" id="3.40.30.10">
    <property type="entry name" value="Glutaredoxin"/>
    <property type="match status" value="1"/>
</dbReference>
<organism evidence="7 8">
    <name type="scientific">Exilibacterium tricleocarpae</name>
    <dbReference type="NCBI Taxonomy" id="2591008"/>
    <lineage>
        <taxon>Bacteria</taxon>
        <taxon>Pseudomonadati</taxon>
        <taxon>Pseudomonadota</taxon>
        <taxon>Gammaproteobacteria</taxon>
        <taxon>Cellvibrionales</taxon>
        <taxon>Cellvibrionaceae</taxon>
        <taxon>Exilibacterium</taxon>
    </lineage>
</organism>
<feature type="domain" description="Thioredoxin" evidence="6">
    <location>
        <begin position="34"/>
        <end position="171"/>
    </location>
</feature>
<reference evidence="7 8" key="1">
    <citation type="submission" date="2019-06" db="EMBL/GenBank/DDBJ databases">
        <title>Whole genome sequence for Cellvibrionaceae sp. R142.</title>
        <authorList>
            <person name="Wang G."/>
        </authorList>
    </citation>
    <scope>NUCLEOTIDE SEQUENCE [LARGE SCALE GENOMIC DNA]</scope>
    <source>
        <strain evidence="7 8">R142</strain>
    </source>
</reference>
<evidence type="ECO:0000259" key="6">
    <source>
        <dbReference type="PROSITE" id="PS51352"/>
    </source>
</evidence>
<gene>
    <name evidence="7" type="ORF">FKG94_14315</name>
</gene>
<dbReference type="GO" id="GO:0005886">
    <property type="term" value="C:plasma membrane"/>
    <property type="evidence" value="ECO:0007669"/>
    <property type="project" value="UniProtKB-SubCell"/>
</dbReference>
<dbReference type="InterPro" id="IPR013740">
    <property type="entry name" value="Redoxin"/>
</dbReference>
<dbReference type="SUPFAM" id="SSF52833">
    <property type="entry name" value="Thioredoxin-like"/>
    <property type="match status" value="1"/>
</dbReference>
<dbReference type="EMBL" id="VHSG01000013">
    <property type="protein sequence ID" value="TQV78239.1"/>
    <property type="molecule type" value="Genomic_DNA"/>
</dbReference>
<dbReference type="OrthoDB" id="9799347at2"/>
<dbReference type="InterPro" id="IPR004799">
    <property type="entry name" value="Periplasmic_diS_OxRdtase_DsbE"/>
</dbReference>
<dbReference type="PANTHER" id="PTHR42852:SF6">
    <property type="entry name" value="THIOL:DISULFIDE INTERCHANGE PROTEIN DSBE"/>
    <property type="match status" value="1"/>
</dbReference>
<dbReference type="InterPro" id="IPR013766">
    <property type="entry name" value="Thioredoxin_domain"/>
</dbReference>
<evidence type="ECO:0000256" key="2">
    <source>
        <dbReference type="ARBA" id="ARBA00007758"/>
    </source>
</evidence>
<evidence type="ECO:0000256" key="4">
    <source>
        <dbReference type="ARBA" id="ARBA00023157"/>
    </source>
</evidence>
<evidence type="ECO:0000256" key="3">
    <source>
        <dbReference type="ARBA" id="ARBA00022748"/>
    </source>
</evidence>
<dbReference type="AlphaFoldDB" id="A0A545TLY4"/>
<evidence type="ECO:0000256" key="1">
    <source>
        <dbReference type="ARBA" id="ARBA00004383"/>
    </source>
</evidence>
<dbReference type="RefSeq" id="WP_142905019.1">
    <property type="nucleotide sequence ID" value="NZ_ML660094.1"/>
</dbReference>
<comment type="similarity">
    <text evidence="2">Belongs to the thioredoxin family. DsbE subfamily.</text>
</comment>
<dbReference type="InterPro" id="IPR017937">
    <property type="entry name" value="Thioredoxin_CS"/>
</dbReference>
<evidence type="ECO:0000313" key="8">
    <source>
        <dbReference type="Proteomes" id="UP000319732"/>
    </source>
</evidence>
<evidence type="ECO:0000313" key="7">
    <source>
        <dbReference type="EMBL" id="TQV78239.1"/>
    </source>
</evidence>
<keyword evidence="3" id="KW-0201">Cytochrome c-type biogenesis</keyword>
<dbReference type="PANTHER" id="PTHR42852">
    <property type="entry name" value="THIOL:DISULFIDE INTERCHANGE PROTEIN DSBE"/>
    <property type="match status" value="1"/>
</dbReference>
<dbReference type="GO" id="GO:0015036">
    <property type="term" value="F:disulfide oxidoreductase activity"/>
    <property type="evidence" value="ECO:0007669"/>
    <property type="project" value="InterPro"/>
</dbReference>
<dbReference type="Pfam" id="PF08534">
    <property type="entry name" value="Redoxin"/>
    <property type="match status" value="1"/>
</dbReference>
<keyword evidence="5" id="KW-0676">Redox-active center</keyword>
<evidence type="ECO:0000256" key="5">
    <source>
        <dbReference type="ARBA" id="ARBA00023284"/>
    </source>
</evidence>
<dbReference type="InterPro" id="IPR036249">
    <property type="entry name" value="Thioredoxin-like_sf"/>
</dbReference>
<dbReference type="PROSITE" id="PS51352">
    <property type="entry name" value="THIOREDOXIN_2"/>
    <property type="match status" value="1"/>
</dbReference>
<protein>
    <submittedName>
        <fullName evidence="7">DsbE family thiol:disulfide interchange protein</fullName>
    </submittedName>
</protein>